<reference evidence="4" key="1">
    <citation type="submission" date="2021-07" db="EMBL/GenBank/DDBJ databases">
        <authorList>
            <person name="Catto M.A."/>
            <person name="Jacobson A."/>
            <person name="Kennedy G."/>
            <person name="Labadie P."/>
            <person name="Hunt B.G."/>
            <person name="Srinivasan R."/>
        </authorList>
    </citation>
    <scope>NUCLEOTIDE SEQUENCE</scope>
    <source>
        <strain evidence="4">PL_HMW_Pooled</strain>
        <tissue evidence="4">Head</tissue>
    </source>
</reference>
<evidence type="ECO:0000313" key="4">
    <source>
        <dbReference type="EMBL" id="KAK3915241.1"/>
    </source>
</evidence>
<proteinExistence type="predicted"/>
<keyword evidence="4" id="KW-0251">Elongation factor</keyword>
<evidence type="ECO:0000256" key="2">
    <source>
        <dbReference type="SAM" id="SignalP"/>
    </source>
</evidence>
<sequence length="404" mass="46421">MIVRLTLLFMLYLVRDLALSGTMWMTDTLPPTKICVPRDVSSRVSLLSMRPSMVRVQAEHRPNIPHTFEELDEAFRNHQDLGRRVFVGEIRYLFGDATYYCRPNHPDSMQSYTLVTVRDNHIVPLLYALIESRTQTAYQDLFSAVRRIIPELDPDFVITDFEAAQQNAVVGIFPRARLTDCLFHFARAVCRNVRLLGLHALVRDNENARRVVRLCLAIPLAPPNRLIEALNAVVVEARRLNLHNQMSDLFNYLRATLIEGVGEHILSVFGVRHRTNNVAEAHHRNLNARVVRRPDIWRFIDLVREMEDIAWRDIGRLESGLAPSGARRVSSLLSDAREVGQNLSRHDFEEIPSYVASNQNRNINACDVFQDLMEESTNDEVEVQCEEFSDGEELDPSEQPEINR</sequence>
<keyword evidence="5" id="KW-1185">Reference proteome</keyword>
<reference evidence="4" key="2">
    <citation type="journal article" date="2023" name="BMC Genomics">
        <title>Pest status, molecular evolution, and epigenetic factors derived from the genome assembly of Frankliniella fusca, a thysanopteran phytovirus vector.</title>
        <authorList>
            <person name="Catto M.A."/>
            <person name="Labadie P.E."/>
            <person name="Jacobson A.L."/>
            <person name="Kennedy G.G."/>
            <person name="Srinivasan R."/>
            <person name="Hunt B.G."/>
        </authorList>
    </citation>
    <scope>NUCLEOTIDE SEQUENCE</scope>
    <source>
        <strain evidence="4">PL_HMW_Pooled</strain>
    </source>
</reference>
<dbReference type="Proteomes" id="UP001219518">
    <property type="component" value="Unassembled WGS sequence"/>
</dbReference>
<feature type="chain" id="PRO_5042211390" evidence="2">
    <location>
        <begin position="21"/>
        <end position="404"/>
    </location>
</feature>
<comment type="caution">
    <text evidence="4">The sequence shown here is derived from an EMBL/GenBank/DDBJ whole genome shotgun (WGS) entry which is preliminary data.</text>
</comment>
<protein>
    <submittedName>
        <fullName evidence="4">Elongation factor G</fullName>
    </submittedName>
</protein>
<organism evidence="4 5">
    <name type="scientific">Frankliniella fusca</name>
    <dbReference type="NCBI Taxonomy" id="407009"/>
    <lineage>
        <taxon>Eukaryota</taxon>
        <taxon>Metazoa</taxon>
        <taxon>Ecdysozoa</taxon>
        <taxon>Arthropoda</taxon>
        <taxon>Hexapoda</taxon>
        <taxon>Insecta</taxon>
        <taxon>Pterygota</taxon>
        <taxon>Neoptera</taxon>
        <taxon>Paraneoptera</taxon>
        <taxon>Thysanoptera</taxon>
        <taxon>Terebrantia</taxon>
        <taxon>Thripoidea</taxon>
        <taxon>Thripidae</taxon>
        <taxon>Frankliniella</taxon>
    </lineage>
</organism>
<keyword evidence="4" id="KW-0648">Protein biosynthesis</keyword>
<gene>
    <name evidence="4" type="ORF">KUF71_024540</name>
</gene>
<evidence type="ECO:0000259" key="3">
    <source>
        <dbReference type="Pfam" id="PF10551"/>
    </source>
</evidence>
<dbReference type="Pfam" id="PF10551">
    <property type="entry name" value="MULE"/>
    <property type="match status" value="1"/>
</dbReference>
<feature type="compositionally biased region" description="Acidic residues" evidence="1">
    <location>
        <begin position="379"/>
        <end position="398"/>
    </location>
</feature>
<feature type="domain" description="MULE transposase" evidence="3">
    <location>
        <begin position="109"/>
        <end position="186"/>
    </location>
</feature>
<dbReference type="GO" id="GO:0003746">
    <property type="term" value="F:translation elongation factor activity"/>
    <property type="evidence" value="ECO:0007669"/>
    <property type="project" value="UniProtKB-KW"/>
</dbReference>
<evidence type="ECO:0000256" key="1">
    <source>
        <dbReference type="SAM" id="MobiDB-lite"/>
    </source>
</evidence>
<name>A0AAE1H6W2_9NEOP</name>
<feature type="region of interest" description="Disordered" evidence="1">
    <location>
        <begin position="379"/>
        <end position="404"/>
    </location>
</feature>
<evidence type="ECO:0000313" key="5">
    <source>
        <dbReference type="Proteomes" id="UP001219518"/>
    </source>
</evidence>
<dbReference type="InterPro" id="IPR018289">
    <property type="entry name" value="MULE_transposase_dom"/>
</dbReference>
<keyword evidence="2" id="KW-0732">Signal</keyword>
<dbReference type="EMBL" id="JAHWGI010000414">
    <property type="protein sequence ID" value="KAK3915241.1"/>
    <property type="molecule type" value="Genomic_DNA"/>
</dbReference>
<feature type="signal peptide" evidence="2">
    <location>
        <begin position="1"/>
        <end position="20"/>
    </location>
</feature>
<dbReference type="AlphaFoldDB" id="A0AAE1H6W2"/>
<accession>A0AAE1H6W2</accession>